<evidence type="ECO:0000313" key="2">
    <source>
        <dbReference type="Proteomes" id="UP000614741"/>
    </source>
</evidence>
<protein>
    <submittedName>
        <fullName evidence="1">Uncharacterized protein</fullName>
    </submittedName>
</protein>
<dbReference type="EMBL" id="BONP01000008">
    <property type="protein sequence ID" value="GIG40025.1"/>
    <property type="molecule type" value="Genomic_DNA"/>
</dbReference>
<organism evidence="1 2">
    <name type="scientific">Cellulomonas phragmiteti</name>
    <dbReference type="NCBI Taxonomy" id="478780"/>
    <lineage>
        <taxon>Bacteria</taxon>
        <taxon>Bacillati</taxon>
        <taxon>Actinomycetota</taxon>
        <taxon>Actinomycetes</taxon>
        <taxon>Micrococcales</taxon>
        <taxon>Cellulomonadaceae</taxon>
        <taxon>Cellulomonas</taxon>
    </lineage>
</organism>
<accession>A0ABQ4DKZ1</accession>
<comment type="caution">
    <text evidence="1">The sequence shown here is derived from an EMBL/GenBank/DDBJ whole genome shotgun (WGS) entry which is preliminary data.</text>
</comment>
<keyword evidence="2" id="KW-1185">Reference proteome</keyword>
<proteinExistence type="predicted"/>
<name>A0ABQ4DKZ1_9CELL</name>
<evidence type="ECO:0000313" key="1">
    <source>
        <dbReference type="EMBL" id="GIG40025.1"/>
    </source>
</evidence>
<dbReference type="Proteomes" id="UP000614741">
    <property type="component" value="Unassembled WGS sequence"/>
</dbReference>
<sequence>MSAWSANSSGTAARTVKYMANSPAKNMSSLASHTIVPTDTGFGRFTVTWETGREAAVAVDTPPLWLTSAGHGSFGPRRPPGICHIVTFS</sequence>
<gene>
    <name evidence="1" type="ORF">Cph01nite_17870</name>
</gene>
<reference evidence="1 2" key="1">
    <citation type="submission" date="2021-01" db="EMBL/GenBank/DDBJ databases">
        <title>Whole genome shotgun sequence of Cellulomonas phragmiteti NBRC 110785.</title>
        <authorList>
            <person name="Komaki H."/>
            <person name="Tamura T."/>
        </authorList>
    </citation>
    <scope>NUCLEOTIDE SEQUENCE [LARGE SCALE GENOMIC DNA]</scope>
    <source>
        <strain evidence="1 2">NBRC 110785</strain>
    </source>
</reference>